<proteinExistence type="predicted"/>
<protein>
    <submittedName>
        <fullName evidence="1">11744_t:CDS:1</fullName>
    </submittedName>
</protein>
<comment type="caution">
    <text evidence="1">The sequence shown here is derived from an EMBL/GenBank/DDBJ whole genome shotgun (WGS) entry which is preliminary data.</text>
</comment>
<sequence length="74" mass="8423">MYHYQQDASPITFPFIKKKSTQFKPAQTSGNAPYANPIYSNPHGSLKQPYSHINTTSIFALQNALLRMVKHISR</sequence>
<dbReference type="Proteomes" id="UP000789525">
    <property type="component" value="Unassembled WGS sequence"/>
</dbReference>
<keyword evidence="2" id="KW-1185">Reference proteome</keyword>
<evidence type="ECO:0000313" key="1">
    <source>
        <dbReference type="EMBL" id="CAG8588876.1"/>
    </source>
</evidence>
<dbReference type="EMBL" id="CAJVPT010012664">
    <property type="protein sequence ID" value="CAG8588876.1"/>
    <property type="molecule type" value="Genomic_DNA"/>
</dbReference>
<accession>A0ACA9MH88</accession>
<name>A0ACA9MH88_9GLOM</name>
<gene>
    <name evidence="1" type="ORF">ACOLOM_LOCUS6239</name>
</gene>
<evidence type="ECO:0000313" key="2">
    <source>
        <dbReference type="Proteomes" id="UP000789525"/>
    </source>
</evidence>
<reference evidence="1" key="1">
    <citation type="submission" date="2021-06" db="EMBL/GenBank/DDBJ databases">
        <authorList>
            <person name="Kallberg Y."/>
            <person name="Tangrot J."/>
            <person name="Rosling A."/>
        </authorList>
    </citation>
    <scope>NUCLEOTIDE SEQUENCE</scope>
    <source>
        <strain evidence="1">CL356</strain>
    </source>
</reference>
<organism evidence="1 2">
    <name type="scientific">Acaulospora colombiana</name>
    <dbReference type="NCBI Taxonomy" id="27376"/>
    <lineage>
        <taxon>Eukaryota</taxon>
        <taxon>Fungi</taxon>
        <taxon>Fungi incertae sedis</taxon>
        <taxon>Mucoromycota</taxon>
        <taxon>Glomeromycotina</taxon>
        <taxon>Glomeromycetes</taxon>
        <taxon>Diversisporales</taxon>
        <taxon>Acaulosporaceae</taxon>
        <taxon>Acaulospora</taxon>
    </lineage>
</organism>